<dbReference type="Proteomes" id="UP000291022">
    <property type="component" value="Unassembled WGS sequence"/>
</dbReference>
<evidence type="ECO:0000313" key="16">
    <source>
        <dbReference type="Proteomes" id="UP000291022"/>
    </source>
</evidence>
<proteinExistence type="inferred from homology"/>
<feature type="region of interest" description="Disordered" evidence="13">
    <location>
        <begin position="1809"/>
        <end position="1874"/>
    </location>
</feature>
<dbReference type="InterPro" id="IPR016343">
    <property type="entry name" value="Spectrin_bsu"/>
</dbReference>
<feature type="compositionally biased region" description="Basic and acidic residues" evidence="13">
    <location>
        <begin position="2004"/>
        <end position="2017"/>
    </location>
</feature>
<dbReference type="GO" id="GO:0016192">
    <property type="term" value="P:vesicle-mediated transport"/>
    <property type="evidence" value="ECO:0007669"/>
    <property type="project" value="UniProtKB-ARBA"/>
</dbReference>
<comment type="function">
    <text evidence="10">Probably plays an important role in neuronal membrane skeleton.</text>
</comment>
<evidence type="ECO:0000256" key="10">
    <source>
        <dbReference type="ARBA" id="ARBA00054264"/>
    </source>
</evidence>
<keyword evidence="9 11" id="KW-0206">Cytoskeleton</keyword>
<dbReference type="InterPro" id="IPR036872">
    <property type="entry name" value="CH_dom_sf"/>
</dbReference>
<evidence type="ECO:0000313" key="15">
    <source>
        <dbReference type="Ensembl" id="ENSUAMP00000018630.1"/>
    </source>
</evidence>
<feature type="region of interest" description="Disordered" evidence="13">
    <location>
        <begin position="1422"/>
        <end position="1442"/>
    </location>
</feature>
<dbReference type="PROSITE" id="PS50021">
    <property type="entry name" value="CH"/>
    <property type="match status" value="2"/>
</dbReference>
<dbReference type="FunFam" id="1.10.418.10:FF:000003">
    <property type="entry name" value="Spectrin beta chain"/>
    <property type="match status" value="1"/>
</dbReference>
<dbReference type="Gene3D" id="1.20.58.60">
    <property type="match status" value="12"/>
</dbReference>
<reference evidence="16" key="1">
    <citation type="submission" date="2016-06" db="EMBL/GenBank/DDBJ databases">
        <title>De novo assembly and RNA-Seq shows season-dependent expression and editing in black bear kidneys.</title>
        <authorList>
            <person name="Korstanje R."/>
            <person name="Srivastava A."/>
            <person name="Sarsani V.K."/>
            <person name="Sheehan S.M."/>
            <person name="Seger R.L."/>
            <person name="Barter M.E."/>
            <person name="Lindqvist C."/>
            <person name="Brody L.C."/>
            <person name="Mullikin J.C."/>
        </authorList>
    </citation>
    <scope>NUCLEOTIDE SEQUENCE [LARGE SCALE GENOMIC DNA]</scope>
</reference>
<evidence type="ECO:0000256" key="12">
    <source>
        <dbReference type="SAM" id="Coils"/>
    </source>
</evidence>
<feature type="coiled-coil region" evidence="12">
    <location>
        <begin position="1081"/>
        <end position="1108"/>
    </location>
</feature>
<dbReference type="InterPro" id="IPR001605">
    <property type="entry name" value="PH_dom-spectrin-type"/>
</dbReference>
<dbReference type="FunFam" id="1.20.58.60:FF:000011">
    <property type="entry name" value="Spectrin beta chain"/>
    <property type="match status" value="1"/>
</dbReference>
<evidence type="ECO:0000256" key="6">
    <source>
        <dbReference type="ARBA" id="ARBA00022553"/>
    </source>
</evidence>
<dbReference type="GO" id="GO:0005543">
    <property type="term" value="F:phospholipid binding"/>
    <property type="evidence" value="ECO:0007669"/>
    <property type="project" value="InterPro"/>
</dbReference>
<evidence type="ECO:0000256" key="8">
    <source>
        <dbReference type="ARBA" id="ARBA00023203"/>
    </source>
</evidence>
<dbReference type="InterPro" id="IPR001589">
    <property type="entry name" value="Actinin_actin-bd_CS"/>
</dbReference>
<keyword evidence="16" id="KW-1185">Reference proteome</keyword>
<dbReference type="Pfam" id="PF00435">
    <property type="entry name" value="Spectrin"/>
    <property type="match status" value="13"/>
</dbReference>
<keyword evidence="12" id="KW-0175">Coiled coil</keyword>
<dbReference type="FunFam" id="1.20.58.60:FF:000106">
    <property type="entry name" value="Spectrin beta chain"/>
    <property type="match status" value="1"/>
</dbReference>
<dbReference type="FunFam" id="1.20.58.60:FF:000337">
    <property type="entry name" value="Spectrin beta chain"/>
    <property type="match status" value="1"/>
</dbReference>
<dbReference type="FunFam" id="1.20.58.60:FF:000373">
    <property type="entry name" value="Spectrin beta chain"/>
    <property type="match status" value="1"/>
</dbReference>
<organism evidence="15 16">
    <name type="scientific">Ursus americanus</name>
    <name type="common">American black bear</name>
    <name type="synonym">Euarctos americanus</name>
    <dbReference type="NCBI Taxonomy" id="9643"/>
    <lineage>
        <taxon>Eukaryota</taxon>
        <taxon>Metazoa</taxon>
        <taxon>Chordata</taxon>
        <taxon>Craniata</taxon>
        <taxon>Vertebrata</taxon>
        <taxon>Euteleostomi</taxon>
        <taxon>Mammalia</taxon>
        <taxon>Eutheria</taxon>
        <taxon>Laurasiatheria</taxon>
        <taxon>Carnivora</taxon>
        <taxon>Caniformia</taxon>
        <taxon>Ursidae</taxon>
        <taxon>Ursus</taxon>
    </lineage>
</organism>
<sequence length="2024" mass="228682">MSSTLSPTDFDSLEIQGQYSDINNRWDLPDSDWDNDSSSARLFERSRIKALADEREAVQKKTFTKWVNSHLARVTCRVGDLYSDLRDGRNLLRLLEVLSGETLPKPTKGRMRIHCLENVDKALQFLKEQKVHLENMGSHDIVDGNHRLTLGLVWTIILRFQIQDISVETEDNKEKKSAKDALLLWCQMKTAGYPNVNVHNFTTSWRDGLAFNAIVHKHRPDLLDFESLKKCNAHYNLQNAFNLAEKELGLTKLLDPEDVNVDQPDEKSIITYVATYYHYFSKMKALAVEGKRIGKVLDHAMEAERLVEKYESLASELLQWIEQTIVTLNDRQLANSLSGVQNQLQSFNSYRTVEKPPKFTEKGNLEVLLFTIQSKLRANNQKVYTPREGRLISDINKAWERLEKAEHERELALRTELIRQEKLEQLAARFDRKAAMRETWLSENQRLVSQDNFGLELAAVEAAVRKHEAIETDIVAYSGRVQAVDAVAAELAAERYHDIKRIAARQHNVARLWDFLRQMVAARRERLLLNLELQKVFQDLLYLMDWMEEMKGRLQSPDLGKHLAGVEDLLQLHELVEADIAVQAERVRAVSASALRFCDPGKEYKPCDPQLVSERVASLERSYEALCKLAAARRARLEESRRLWRFLWEVGEAEAWVREQQHLLASAETGRDLTGVLRLLNKHTALRGEMSGRLGPLKLTLEQGQQLVAEGHPGAGQAAARTAELQAQWERLEALAEERAQRLAQAASLYQFQADANDMEAWLVDALRLVSSPELGHDEFSTQALARQHRALEEEIRSHRPALDALREQAAALPPALSHTPEVQGRVPSLERHYEQLQARAGERARALEAALALYTMLSEAGACGLWVEEKEQWLNGLALPERLVNGTACVGGGPPANHIPGQPREAEQLQTADPPSALRWQQFRTLADGKKAALTSALSIQNYHLECTETQAWMREKTKVIESTQGLGNDLAGVLALQRKLAGTERDLEAIAARVGELTREANALAAGHPAQAPAINARLGEVQAGWEDLRATMRRREESLGEARRLQDFLRSLDDFQAWLGRTQTSVASEEGPATLPEAEALLAQHAALRGEVERARGEYSRLRALGEEVTRDQADPQCLFLRQRLEALGTGWEELGRMWESRQGRLAQAHGFQGFLRDARQAEGVLSSQEYVLSHTEMPGTLQAADAAIKNLEDFMSTMDANGERIRGLLEAGRQLVSAGNIHAEKIQEKADSIERRHKKNQEVVQQLLGRLRDNREQQHFLQDCHELKLWIDEKMLTAQDVSYDEARNLHTKWQKHQAFMAELAANKDWLDKVDKEGRELTLEKPELKALVSEKLEDLHKRWDRLESTTQAKARSLFDANRAELFAQSCSALESWLESLQAQLHSDDYGKDLTSVNILLKKQQVLCRPVMGMVDRSRKEEGATALAQEDQGAGEVERTSRAVEEKFRALCQPMKERCRRLQASREQHQFHRDVEDEILWVTERLPMASSMEHGKDLPSVQLLMKKNQTLQKEIQGHEPRIADLTERQRALGAVAAGPELAELQEMWKRLSRELELRGKRLEAALRAQQFYRDAAEAEAWMGEQELHMMGQEKAKVRGRAELRLRDSLADYAQTVHQLAASSQDMIDHDHPESTRISIRQAQVDKLYASLKELAGERRERLQEHLRLCQLRRELDDLEQWIQEREVVAASHELGQDYEHVTVSAGWTPAISEKLSQLQARRQETADKWQEKMDWLQLVLEVLVFGRDAGMAEAWLCSQEPLVRSAELGCTVDEVESLIKRHEAFQKSAVAWEERFSALEKLTAVRAGGPQECPPSPTAPGLCSPGSGTGDEANGPRGEKQPRTRGPAPSVMPQSRSSESARVATLPPRGPELSAQEQMEGMLCRKQEMEAFGKKAANRSWQNVYCVLRRGSLGFYKDAKAASTGVPYHGEVPVSLARAQGSEWEAEMSSWLRVVNAAIATASSASGEPEEPAVPSATRGMTRAMTMPPVSPVGAEGPVVLRSKDGREREREKRFSFFKKSK</sequence>
<evidence type="ECO:0000256" key="3">
    <source>
        <dbReference type="ARBA" id="ARBA00006826"/>
    </source>
</evidence>
<protein>
    <recommendedName>
        <fullName evidence="11">Spectrin beta chain</fullName>
    </recommendedName>
</protein>
<dbReference type="SUPFAM" id="SSF50729">
    <property type="entry name" value="PH domain-like"/>
    <property type="match status" value="1"/>
</dbReference>
<comment type="subcellular location">
    <subcellularLocation>
        <location evidence="2">Cytoplasm</location>
        <location evidence="2">Cell cortex</location>
    </subcellularLocation>
    <subcellularLocation>
        <location evidence="1">Cytoplasm</location>
        <location evidence="1">Cytoskeleton</location>
    </subcellularLocation>
</comment>
<evidence type="ECO:0000256" key="9">
    <source>
        <dbReference type="ARBA" id="ARBA00023212"/>
    </source>
</evidence>
<dbReference type="SMART" id="SM00033">
    <property type="entry name" value="CH"/>
    <property type="match status" value="2"/>
</dbReference>
<dbReference type="GO" id="GO:0005200">
    <property type="term" value="F:structural constituent of cytoskeleton"/>
    <property type="evidence" value="ECO:0007669"/>
    <property type="project" value="UniProtKB-UniRule"/>
</dbReference>
<keyword evidence="5 11" id="KW-0963">Cytoplasm</keyword>
<dbReference type="FunFam" id="1.20.58.60:FF:000049">
    <property type="entry name" value="Spectrin beta chain"/>
    <property type="match status" value="1"/>
</dbReference>
<dbReference type="FunFam" id="2.30.29.30:FF:000024">
    <property type="entry name" value="Spectrin beta chain"/>
    <property type="match status" value="1"/>
</dbReference>
<dbReference type="GO" id="GO:0016020">
    <property type="term" value="C:membrane"/>
    <property type="evidence" value="ECO:0007669"/>
    <property type="project" value="UniProtKB-ARBA"/>
</dbReference>
<comment type="similarity">
    <text evidence="3 11">Belongs to the spectrin family.</text>
</comment>
<dbReference type="InterPro" id="IPR011993">
    <property type="entry name" value="PH-like_dom_sf"/>
</dbReference>
<accession>A0A452RI24</accession>
<feature type="coiled-coil region" evidence="12">
    <location>
        <begin position="975"/>
        <end position="1002"/>
    </location>
</feature>
<dbReference type="FunFam" id="1.10.418.10:FF:000004">
    <property type="entry name" value="Spectrin beta chain"/>
    <property type="match status" value="1"/>
</dbReference>
<evidence type="ECO:0000256" key="2">
    <source>
        <dbReference type="ARBA" id="ARBA00004544"/>
    </source>
</evidence>
<dbReference type="FunFam" id="1.20.58.60:FF:000033">
    <property type="entry name" value="Spectrin beta chain"/>
    <property type="match status" value="1"/>
</dbReference>
<dbReference type="FunFam" id="1.20.58.60:FF:000130">
    <property type="entry name" value="Spectrin beta chain"/>
    <property type="match status" value="1"/>
</dbReference>
<keyword evidence="8 11" id="KW-0009">Actin-binding</keyword>
<dbReference type="PROSITE" id="PS00020">
    <property type="entry name" value="ACTININ_2"/>
    <property type="match status" value="1"/>
</dbReference>
<dbReference type="InterPro" id="IPR018159">
    <property type="entry name" value="Spectrin/alpha-actinin"/>
</dbReference>
<dbReference type="Ensembl" id="ENSUAMT00000020841.1">
    <property type="protein sequence ID" value="ENSUAMP00000018630.1"/>
    <property type="gene ID" value="ENSUAMG00000005142.1"/>
</dbReference>
<evidence type="ECO:0000256" key="5">
    <source>
        <dbReference type="ARBA" id="ARBA00022490"/>
    </source>
</evidence>
<dbReference type="PROSITE" id="PS00019">
    <property type="entry name" value="ACTININ_1"/>
    <property type="match status" value="1"/>
</dbReference>
<dbReference type="Gene3D" id="1.10.418.10">
    <property type="entry name" value="Calponin-like domain"/>
    <property type="match status" value="2"/>
</dbReference>
<evidence type="ECO:0000256" key="13">
    <source>
        <dbReference type="SAM" id="MobiDB-lite"/>
    </source>
</evidence>
<dbReference type="CDD" id="cd21321">
    <property type="entry name" value="CH_SPTBN2_rpt2"/>
    <property type="match status" value="1"/>
</dbReference>
<evidence type="ECO:0000256" key="11">
    <source>
        <dbReference type="PIRNR" id="PIRNR002297"/>
    </source>
</evidence>
<dbReference type="FunFam" id="1.20.58.60:FF:000083">
    <property type="entry name" value="Spectrin beta chain"/>
    <property type="match status" value="1"/>
</dbReference>
<dbReference type="PRINTS" id="PR00683">
    <property type="entry name" value="SPECTRINPH"/>
</dbReference>
<evidence type="ECO:0000259" key="14">
    <source>
        <dbReference type="PROSITE" id="PS50021"/>
    </source>
</evidence>
<evidence type="ECO:0000256" key="7">
    <source>
        <dbReference type="ARBA" id="ARBA00022737"/>
    </source>
</evidence>
<keyword evidence="4 11" id="KW-0117">Actin capping</keyword>
<dbReference type="GO" id="GO:0003779">
    <property type="term" value="F:actin binding"/>
    <property type="evidence" value="ECO:0007669"/>
    <property type="project" value="UniProtKB-KW"/>
</dbReference>
<reference evidence="15" key="3">
    <citation type="submission" date="2025-09" db="UniProtKB">
        <authorList>
            <consortium name="Ensembl"/>
        </authorList>
    </citation>
    <scope>IDENTIFICATION</scope>
</reference>
<dbReference type="PANTHER" id="PTHR11915">
    <property type="entry name" value="SPECTRIN/FILAMIN RELATED CYTOSKELETAL PROTEIN"/>
    <property type="match status" value="1"/>
</dbReference>
<dbReference type="SUPFAM" id="SSF47576">
    <property type="entry name" value="Calponin-homology domain, CH-domain"/>
    <property type="match status" value="1"/>
</dbReference>
<feature type="domain" description="Calponin-homology (CH)" evidence="14">
    <location>
        <begin position="57"/>
        <end position="161"/>
    </location>
</feature>
<dbReference type="GO" id="GO:0051693">
    <property type="term" value="P:actin filament capping"/>
    <property type="evidence" value="ECO:0007669"/>
    <property type="project" value="UniProtKB-UniRule"/>
</dbReference>
<reference evidence="15" key="2">
    <citation type="submission" date="2025-08" db="UniProtKB">
        <authorList>
            <consortium name="Ensembl"/>
        </authorList>
    </citation>
    <scope>IDENTIFICATION</scope>
</reference>
<dbReference type="CDD" id="cd21246">
    <property type="entry name" value="CH_SPTB-like_rpt1"/>
    <property type="match status" value="1"/>
</dbReference>
<gene>
    <name evidence="15" type="primary">SPTBN2</name>
</gene>
<evidence type="ECO:0000256" key="1">
    <source>
        <dbReference type="ARBA" id="ARBA00004245"/>
    </source>
</evidence>
<dbReference type="InterPro" id="IPR001715">
    <property type="entry name" value="CH_dom"/>
</dbReference>
<keyword evidence="7" id="KW-0677">Repeat</keyword>
<dbReference type="GO" id="GO:0008091">
    <property type="term" value="C:spectrin"/>
    <property type="evidence" value="ECO:0007669"/>
    <property type="project" value="InterPro"/>
</dbReference>
<dbReference type="GO" id="GO:0005829">
    <property type="term" value="C:cytosol"/>
    <property type="evidence" value="ECO:0007669"/>
    <property type="project" value="UniProtKB-ARBA"/>
</dbReference>
<dbReference type="GeneTree" id="ENSGT00940000158847"/>
<dbReference type="FunFam" id="1.20.58.60:FF:000028">
    <property type="entry name" value="Spectrin beta chain"/>
    <property type="match status" value="1"/>
</dbReference>
<feature type="region of interest" description="Disordered" evidence="13">
    <location>
        <begin position="1964"/>
        <end position="2024"/>
    </location>
</feature>
<dbReference type="SMART" id="SM00150">
    <property type="entry name" value="SPEC"/>
    <property type="match status" value="14"/>
</dbReference>
<dbReference type="Pfam" id="PF00307">
    <property type="entry name" value="CH"/>
    <property type="match status" value="2"/>
</dbReference>
<feature type="domain" description="Calponin-homology (CH)" evidence="14">
    <location>
        <begin position="176"/>
        <end position="281"/>
    </location>
</feature>
<dbReference type="Gene3D" id="2.30.29.30">
    <property type="entry name" value="Pleckstrin-homology domain (PH domain)/Phosphotyrosine-binding domain (PTB)"/>
    <property type="match status" value="1"/>
</dbReference>
<dbReference type="SUPFAM" id="SSF46966">
    <property type="entry name" value="Spectrin repeat"/>
    <property type="match status" value="11"/>
</dbReference>
<dbReference type="InterPro" id="IPR002017">
    <property type="entry name" value="Spectrin_repeat"/>
</dbReference>
<evidence type="ECO:0000256" key="4">
    <source>
        <dbReference type="ARBA" id="ARBA00022467"/>
    </source>
</evidence>
<dbReference type="PIRSF" id="PIRSF002297">
    <property type="entry name" value="Spectrin_beta_subunit"/>
    <property type="match status" value="1"/>
</dbReference>
<dbReference type="CDD" id="cd00176">
    <property type="entry name" value="SPEC"/>
    <property type="match status" value="7"/>
</dbReference>
<keyword evidence="6" id="KW-0597">Phosphoprotein</keyword>
<name>A0A452RI24_URSAM</name>